<feature type="domain" description="Na+/H+ antiporter NhaC-like C-terminal" evidence="10">
    <location>
        <begin position="203"/>
        <end position="495"/>
    </location>
</feature>
<evidence type="ECO:0000256" key="4">
    <source>
        <dbReference type="ARBA" id="ARBA00022475"/>
    </source>
</evidence>
<comment type="similarity">
    <text evidence="8">Belongs to the NhaC Na(+)/H(+) (TC 2.A.35) antiporter family.</text>
</comment>
<dbReference type="GO" id="GO:0005886">
    <property type="term" value="C:plasma membrane"/>
    <property type="evidence" value="ECO:0007669"/>
    <property type="project" value="UniProtKB-SubCell"/>
</dbReference>
<comment type="caution">
    <text evidence="11">The sequence shown here is derived from an EMBL/GenBank/DDBJ whole genome shotgun (WGS) entry which is preliminary data.</text>
</comment>
<feature type="transmembrane region" description="Helical" evidence="9">
    <location>
        <begin position="303"/>
        <end position="319"/>
    </location>
</feature>
<feature type="transmembrane region" description="Helical" evidence="9">
    <location>
        <begin position="151"/>
        <end position="175"/>
    </location>
</feature>
<evidence type="ECO:0000313" key="12">
    <source>
        <dbReference type="Proteomes" id="UP000241222"/>
    </source>
</evidence>
<evidence type="ECO:0000256" key="9">
    <source>
        <dbReference type="SAM" id="Phobius"/>
    </source>
</evidence>
<evidence type="ECO:0000259" key="10">
    <source>
        <dbReference type="Pfam" id="PF03553"/>
    </source>
</evidence>
<keyword evidence="7 9" id="KW-0472">Membrane</keyword>
<keyword evidence="4" id="KW-1003">Cell membrane</keyword>
<keyword evidence="3" id="KW-0050">Antiport</keyword>
<reference evidence="11 12" key="1">
    <citation type="submission" date="2018-03" db="EMBL/GenBank/DDBJ databases">
        <title>Whole genome sequencing of Histamine producing bacteria.</title>
        <authorList>
            <person name="Butler K."/>
        </authorList>
    </citation>
    <scope>NUCLEOTIDE SEQUENCE [LARGE SCALE GENOMIC DNA]</scope>
    <source>
        <strain evidence="11 12">JCM 13586</strain>
    </source>
</reference>
<dbReference type="AlphaFoldDB" id="A0A2T3IVD2"/>
<organism evidence="11 12">
    <name type="scientific">Photobacterium lutimaris</name>
    <dbReference type="NCBI Taxonomy" id="388278"/>
    <lineage>
        <taxon>Bacteria</taxon>
        <taxon>Pseudomonadati</taxon>
        <taxon>Pseudomonadota</taxon>
        <taxon>Gammaproteobacteria</taxon>
        <taxon>Vibrionales</taxon>
        <taxon>Vibrionaceae</taxon>
        <taxon>Photobacterium</taxon>
    </lineage>
</organism>
<dbReference type="InterPro" id="IPR004770">
    <property type="entry name" value="Na/H_antiport_NhaC"/>
</dbReference>
<feature type="transmembrane region" description="Helical" evidence="9">
    <location>
        <begin position="352"/>
        <end position="372"/>
    </location>
</feature>
<proteinExistence type="inferred from homology"/>
<dbReference type="PANTHER" id="PTHR33451:SF3">
    <property type="entry name" value="MALATE-2H(+)_NA(+)-LACTATE ANTIPORTER"/>
    <property type="match status" value="1"/>
</dbReference>
<evidence type="ECO:0000256" key="3">
    <source>
        <dbReference type="ARBA" id="ARBA00022449"/>
    </source>
</evidence>
<feature type="transmembrane region" description="Helical" evidence="9">
    <location>
        <begin position="115"/>
        <end position="145"/>
    </location>
</feature>
<keyword evidence="5 9" id="KW-0812">Transmembrane</keyword>
<evidence type="ECO:0000256" key="1">
    <source>
        <dbReference type="ARBA" id="ARBA00004651"/>
    </source>
</evidence>
<dbReference type="EMBL" id="PYMH01000009">
    <property type="protein sequence ID" value="PSU32382.1"/>
    <property type="molecule type" value="Genomic_DNA"/>
</dbReference>
<dbReference type="GO" id="GO:0015297">
    <property type="term" value="F:antiporter activity"/>
    <property type="evidence" value="ECO:0007669"/>
    <property type="project" value="UniProtKB-KW"/>
</dbReference>
<dbReference type="NCBIfam" id="TIGR00931">
    <property type="entry name" value="antiport_nhaC"/>
    <property type="match status" value="1"/>
</dbReference>
<keyword evidence="12" id="KW-1185">Reference proteome</keyword>
<feature type="transmembrane region" description="Helical" evidence="9">
    <location>
        <begin position="393"/>
        <end position="419"/>
    </location>
</feature>
<evidence type="ECO:0000256" key="5">
    <source>
        <dbReference type="ARBA" id="ARBA00022692"/>
    </source>
</evidence>
<dbReference type="RefSeq" id="WP_107350133.1">
    <property type="nucleotide sequence ID" value="NZ_PYMH01000009.1"/>
</dbReference>
<dbReference type="InterPro" id="IPR018461">
    <property type="entry name" value="Na/H_Antiport_NhaC-like_C"/>
</dbReference>
<gene>
    <name evidence="11" type="primary">nhaC</name>
    <name evidence="11" type="ORF">C9I99_17425</name>
</gene>
<keyword evidence="6 9" id="KW-1133">Transmembrane helix</keyword>
<evidence type="ECO:0000256" key="8">
    <source>
        <dbReference type="ARBA" id="ARBA00038435"/>
    </source>
</evidence>
<evidence type="ECO:0000256" key="2">
    <source>
        <dbReference type="ARBA" id="ARBA00022448"/>
    </source>
</evidence>
<keyword evidence="2" id="KW-0813">Transport</keyword>
<dbReference type="Proteomes" id="UP000241222">
    <property type="component" value="Unassembled WGS sequence"/>
</dbReference>
<protein>
    <submittedName>
        <fullName evidence="11">Na+/H+ antiporter NhaC</fullName>
    </submittedName>
</protein>
<feature type="transmembrane region" description="Helical" evidence="9">
    <location>
        <begin position="460"/>
        <end position="489"/>
    </location>
</feature>
<dbReference type="Pfam" id="PF03553">
    <property type="entry name" value="Na_H_antiporter"/>
    <property type="match status" value="1"/>
</dbReference>
<evidence type="ECO:0000313" key="11">
    <source>
        <dbReference type="EMBL" id="PSU32382.1"/>
    </source>
</evidence>
<dbReference type="OrthoDB" id="9762978at2"/>
<accession>A0A2T3IVD2</accession>
<dbReference type="PANTHER" id="PTHR33451">
    <property type="entry name" value="MALATE-2H(+)/NA(+)-LACTATE ANTIPORTER"/>
    <property type="match status" value="1"/>
</dbReference>
<feature type="transmembrane region" description="Helical" evidence="9">
    <location>
        <begin position="238"/>
        <end position="258"/>
    </location>
</feature>
<feature type="transmembrane region" description="Helical" evidence="9">
    <location>
        <begin position="50"/>
        <end position="70"/>
    </location>
</feature>
<evidence type="ECO:0000256" key="6">
    <source>
        <dbReference type="ARBA" id="ARBA00022989"/>
    </source>
</evidence>
<name>A0A2T3IVD2_9GAMM</name>
<dbReference type="InterPro" id="IPR052180">
    <property type="entry name" value="NhaC_Na-H+_Antiporter"/>
</dbReference>
<feature type="transmembrane region" description="Helical" evidence="9">
    <location>
        <begin position="76"/>
        <end position="94"/>
    </location>
</feature>
<comment type="subcellular location">
    <subcellularLocation>
        <location evidence="1">Cell membrane</location>
        <topology evidence="1">Multi-pass membrane protein</topology>
    </subcellularLocation>
</comment>
<sequence length="525" mass="55978">MPVLFSWPFWSSKLLKNNPLGQKYTAQRNNHYLQARTYKVRSMNKQTVKLPSLTQVFIALGIFLALAFSFTAKLDLPIQLALYIGWFVIMALGIKLGHDYKSLETAATKGIANGLGAVLILLAVGALVGTWIAGGIVPTIIYYGLKAIHPSIFLLATMLICSMTALATGTSWGAAGTAGIAMMGIGQGLGIPAPMTAGAVLSGCYFGDKMSPLSDSVILASSMSNVEIVEHIKGMLPIALISYIITGILFTGVGIHYAGNVDMSQVESVIVAMDQQFVISPFSFVPVVIVLALLALRLPSFPVISLGSLLGIIWAVMVQDMDPLVAFNTAWAPFSIDSGVDFIDAILNRGGMSSMLGSVAVIIFGLGFGGLLDKVGVLQTIAKIFEKRVNSAGSLSVSTIATAFLGNVFGSAMYVSLILTPKICAKNYDRLGYQRKNLSRNAEFGGTLTSGMVPWSDNGIYMASILGVATFSYAPFMWLSFVCIIVTIVSSYMGWFVDRCPPTVVADEATEESQLEATQGQQQTA</sequence>
<feature type="transmembrane region" description="Helical" evidence="9">
    <location>
        <begin position="278"/>
        <end position="296"/>
    </location>
</feature>
<evidence type="ECO:0000256" key="7">
    <source>
        <dbReference type="ARBA" id="ARBA00023136"/>
    </source>
</evidence>